<dbReference type="GO" id="GO:0051321">
    <property type="term" value="P:meiotic cell cycle"/>
    <property type="evidence" value="ECO:0007669"/>
    <property type="project" value="InterPro"/>
</dbReference>
<accession>M0ZKT7</accession>
<dbReference type="Gramene" id="PGSC0003DMT400002875">
    <property type="protein sequence ID" value="PGSC0003DMT400002875"/>
    <property type="gene ID" value="PGSC0003DMG400001122"/>
</dbReference>
<feature type="compositionally biased region" description="Polar residues" evidence="2">
    <location>
        <begin position="78"/>
        <end position="89"/>
    </location>
</feature>
<dbReference type="EnsemblPlants" id="PGSC0003DMT400002875">
    <property type="protein sequence ID" value="PGSC0003DMT400002875"/>
    <property type="gene ID" value="PGSC0003DMG400001122"/>
</dbReference>
<feature type="region of interest" description="Disordered" evidence="2">
    <location>
        <begin position="435"/>
        <end position="472"/>
    </location>
</feature>
<feature type="domain" description="Meiosis-specific protein ASY3-like coiled-coil" evidence="3">
    <location>
        <begin position="569"/>
        <end position="744"/>
    </location>
</feature>
<gene>
    <name evidence="4" type="primary">LOC102590883</name>
</gene>
<feature type="compositionally biased region" description="Basic residues" evidence="2">
    <location>
        <begin position="292"/>
        <end position="305"/>
    </location>
</feature>
<dbReference type="InterPro" id="IPR037731">
    <property type="entry name" value="ASY3-like"/>
</dbReference>
<dbReference type="Pfam" id="PF20435">
    <property type="entry name" value="ASY3-like"/>
    <property type="match status" value="2"/>
</dbReference>
<evidence type="ECO:0000313" key="4">
    <source>
        <dbReference type="EnsemblPlants" id="PGSC0003DMT400002875"/>
    </source>
</evidence>
<feature type="compositionally biased region" description="Polar residues" evidence="2">
    <location>
        <begin position="267"/>
        <end position="276"/>
    </location>
</feature>
<feature type="compositionally biased region" description="Basic and acidic residues" evidence="2">
    <location>
        <begin position="435"/>
        <end position="444"/>
    </location>
</feature>
<feature type="region of interest" description="Disordered" evidence="2">
    <location>
        <begin position="67"/>
        <end position="136"/>
    </location>
</feature>
<protein>
    <submittedName>
        <fullName evidence="4">Coiled-coil protein</fullName>
    </submittedName>
</protein>
<feature type="compositionally biased region" description="Basic and acidic residues" evidence="2">
    <location>
        <begin position="526"/>
        <end position="536"/>
    </location>
</feature>
<evidence type="ECO:0000256" key="1">
    <source>
        <dbReference type="SAM" id="Coils"/>
    </source>
</evidence>
<name>M0ZKT7_SOLTU</name>
<dbReference type="InterPro" id="IPR046845">
    <property type="entry name" value="ASY3-like_CC"/>
</dbReference>
<feature type="region of interest" description="Disordered" evidence="2">
    <location>
        <begin position="250"/>
        <end position="317"/>
    </location>
</feature>
<feature type="domain" description="Meiosis-specific protein ASY3-like coiled-coil" evidence="3">
    <location>
        <begin position="16"/>
        <end position="360"/>
    </location>
</feature>
<keyword evidence="1" id="KW-0175">Coiled coil</keyword>
<evidence type="ECO:0000313" key="5">
    <source>
        <dbReference type="Proteomes" id="UP000011115"/>
    </source>
</evidence>
<feature type="compositionally biased region" description="Polar residues" evidence="2">
    <location>
        <begin position="111"/>
        <end position="120"/>
    </location>
</feature>
<proteinExistence type="predicted"/>
<reference evidence="4" key="2">
    <citation type="submission" date="2015-06" db="UniProtKB">
        <authorList>
            <consortium name="EnsemblPlants"/>
        </authorList>
    </citation>
    <scope>IDENTIFICATION</scope>
    <source>
        <strain evidence="4">DM1-3 516 R44</strain>
    </source>
</reference>
<sequence length="748" mass="84142">MDVNRKSKLRDDLAGDAWSFGSNYHQSSQSRKMSIGIVIDSVSKCRTQKVKQAEDQTHLAAVKTSSKEISVDDGTPMAQKTSSKGNFTNDRNKKEIASTSAIRNQREPIEKQTSPWISTKTLHHEPTSEADTQAEKPSIAQGVVEMCNTSHRVEVGPAECSLRSFLTQTRTLQFDISKQVKEDASIERRGKYASKVALEDMPEKEVKGKTTKAENTGNASLRLKLQEILGTVSSPTKQCPNYLVLEQGAKASKPEQKASGNHVGEPKQNSDTIESDTQSHEYAIRRPTTRSLARKRAPAKLKSQNRKGPPACKEDHLEKNVFLPKDLLSRTLRDASTGSPLMVYGRRGKRKSHHMEAPKVCELNNEMKDEDTRSNCKRVPVPEKFVYPGDGSTLFQEKNDEMVQPDAGNLESPVVEMTEQLRNLQEHIDQKGNSAEKFKKKALDSESDNQSPVFALKTPGRKSFPGFAPRSNLGQLHGDDHIDITSKTEGICKVKSFDGFRREYKSNTPDESSDDAGNLENSPFLESRRIIEEDTQIKFSKPSSMESDPEDSEDSSNIQGIVCRKFERHLEQNEEDVLTSAITLFAFSLEKVRTKLKSVTNQRSAEILNSVAEKIHMQLQNAEFQIQADMGRITSLNKSKRKHVEEVLQEKQQHLSAIYERFKEEVTRHLQDCKSTLESLEAHEVEVKATVEKRKTSNKKLLLEVEESIETQLDNAERRVSSVHHAAREKMRQLKFVVAECLKEGVLG</sequence>
<evidence type="ECO:0000256" key="2">
    <source>
        <dbReference type="SAM" id="MobiDB-lite"/>
    </source>
</evidence>
<reference evidence="5" key="1">
    <citation type="journal article" date="2011" name="Nature">
        <title>Genome sequence and analysis of the tuber crop potato.</title>
        <authorList>
            <consortium name="The Potato Genome Sequencing Consortium"/>
        </authorList>
    </citation>
    <scope>NUCLEOTIDE SEQUENCE [LARGE SCALE GENOMIC DNA]</scope>
    <source>
        <strain evidence="5">cv. DM1-3 516 R44</strain>
    </source>
</reference>
<dbReference type="Proteomes" id="UP000011115">
    <property type="component" value="Unassembled WGS sequence"/>
</dbReference>
<organism evidence="4 5">
    <name type="scientific">Solanum tuberosum</name>
    <name type="common">Potato</name>
    <dbReference type="NCBI Taxonomy" id="4113"/>
    <lineage>
        <taxon>Eukaryota</taxon>
        <taxon>Viridiplantae</taxon>
        <taxon>Streptophyta</taxon>
        <taxon>Embryophyta</taxon>
        <taxon>Tracheophyta</taxon>
        <taxon>Spermatophyta</taxon>
        <taxon>Magnoliopsida</taxon>
        <taxon>eudicotyledons</taxon>
        <taxon>Gunneridae</taxon>
        <taxon>Pentapetalae</taxon>
        <taxon>asterids</taxon>
        <taxon>lamiids</taxon>
        <taxon>Solanales</taxon>
        <taxon>Solanaceae</taxon>
        <taxon>Solanoideae</taxon>
        <taxon>Solaneae</taxon>
        <taxon>Solanum</taxon>
    </lineage>
</organism>
<keyword evidence="5" id="KW-1185">Reference proteome</keyword>
<feature type="region of interest" description="Disordered" evidence="2">
    <location>
        <begin position="503"/>
        <end position="557"/>
    </location>
</feature>
<dbReference type="OrthoDB" id="751607at2759"/>
<evidence type="ECO:0000259" key="3">
    <source>
        <dbReference type="Pfam" id="PF20435"/>
    </source>
</evidence>
<dbReference type="AlphaFoldDB" id="M0ZKT7"/>
<dbReference type="ExpressionAtlas" id="M0ZKT7">
    <property type="expression patterns" value="baseline"/>
</dbReference>
<dbReference type="PANTHER" id="PTHR36027">
    <property type="entry name" value="MEIOSIS-SPECIFIC PROTEIN ASY3"/>
    <property type="match status" value="1"/>
</dbReference>
<dbReference type="PANTHER" id="PTHR36027:SF1">
    <property type="entry name" value="MEIOSIS-SPECIFIC PROTEIN ASY3"/>
    <property type="match status" value="1"/>
</dbReference>
<feature type="coiled-coil region" evidence="1">
    <location>
        <begin position="663"/>
        <end position="719"/>
    </location>
</feature>
<dbReference type="HOGENOM" id="CLU_019491_0_0_1"/>